<dbReference type="GO" id="GO:0016020">
    <property type="term" value="C:membrane"/>
    <property type="evidence" value="ECO:0007669"/>
    <property type="project" value="InterPro"/>
</dbReference>
<keyword evidence="5" id="KW-1185">Reference proteome</keyword>
<dbReference type="EMBL" id="PKMF04000267">
    <property type="protein sequence ID" value="KAK7840176.1"/>
    <property type="molecule type" value="Genomic_DNA"/>
</dbReference>
<dbReference type="PANTHER" id="PTHR11929:SF220">
    <property type="entry name" value="FUCOSYLTRANSFERASE"/>
    <property type="match status" value="1"/>
</dbReference>
<proteinExistence type="predicted"/>
<feature type="region of interest" description="Disordered" evidence="3">
    <location>
        <begin position="1"/>
        <end position="22"/>
    </location>
</feature>
<comment type="caution">
    <text evidence="4">The sequence shown here is derived from an EMBL/GenBank/DDBJ whole genome shotgun (WGS) entry which is preliminary data.</text>
</comment>
<evidence type="ECO:0000313" key="4">
    <source>
        <dbReference type="EMBL" id="KAK7840176.1"/>
    </source>
</evidence>
<gene>
    <name evidence="4" type="primary">FUT12</name>
    <name evidence="4" type="ORF">CFP56_016969</name>
</gene>
<organism evidence="4 5">
    <name type="scientific">Quercus suber</name>
    <name type="common">Cork oak</name>
    <dbReference type="NCBI Taxonomy" id="58331"/>
    <lineage>
        <taxon>Eukaryota</taxon>
        <taxon>Viridiplantae</taxon>
        <taxon>Streptophyta</taxon>
        <taxon>Embryophyta</taxon>
        <taxon>Tracheophyta</taxon>
        <taxon>Spermatophyta</taxon>
        <taxon>Magnoliopsida</taxon>
        <taxon>eudicotyledons</taxon>
        <taxon>Gunneridae</taxon>
        <taxon>Pentapetalae</taxon>
        <taxon>rosids</taxon>
        <taxon>fabids</taxon>
        <taxon>Fagales</taxon>
        <taxon>Fagaceae</taxon>
        <taxon>Quercus</taxon>
    </lineage>
</organism>
<keyword evidence="2" id="KW-0175">Coiled coil</keyword>
<feature type="coiled-coil region" evidence="2">
    <location>
        <begin position="330"/>
        <end position="398"/>
    </location>
</feature>
<dbReference type="PANTHER" id="PTHR11929">
    <property type="entry name" value="ALPHA- 1,3 -FUCOSYLTRANSFERASE"/>
    <property type="match status" value="1"/>
</dbReference>
<feature type="compositionally biased region" description="Polar residues" evidence="3">
    <location>
        <begin position="12"/>
        <end position="21"/>
    </location>
</feature>
<accession>A0AAW0KP81</accession>
<protein>
    <submittedName>
        <fullName evidence="4">Fucosyltransferase-like protein</fullName>
    </submittedName>
</protein>
<dbReference type="Proteomes" id="UP000237347">
    <property type="component" value="Unassembled WGS sequence"/>
</dbReference>
<evidence type="ECO:0000313" key="5">
    <source>
        <dbReference type="Proteomes" id="UP000237347"/>
    </source>
</evidence>
<dbReference type="AlphaFoldDB" id="A0AAW0KP81"/>
<reference evidence="4 5" key="1">
    <citation type="journal article" date="2018" name="Sci. Data">
        <title>The draft genome sequence of cork oak.</title>
        <authorList>
            <person name="Ramos A.M."/>
            <person name="Usie A."/>
            <person name="Barbosa P."/>
            <person name="Barros P.M."/>
            <person name="Capote T."/>
            <person name="Chaves I."/>
            <person name="Simoes F."/>
            <person name="Abreu I."/>
            <person name="Carrasquinho I."/>
            <person name="Faro C."/>
            <person name="Guimaraes J.B."/>
            <person name="Mendonca D."/>
            <person name="Nobrega F."/>
            <person name="Rodrigues L."/>
            <person name="Saibo N.J.M."/>
            <person name="Varela M.C."/>
            <person name="Egas C."/>
            <person name="Matos J."/>
            <person name="Miguel C.M."/>
            <person name="Oliveira M.M."/>
            <person name="Ricardo C.P."/>
            <person name="Goncalves S."/>
        </authorList>
    </citation>
    <scope>NUCLEOTIDE SEQUENCE [LARGE SCALE GENOMIC DNA]</scope>
    <source>
        <strain evidence="5">cv. HL8</strain>
    </source>
</reference>
<comment type="pathway">
    <text evidence="1">Protein modification; protein glycosylation.</text>
</comment>
<dbReference type="InterPro" id="IPR001503">
    <property type="entry name" value="Glyco_trans_10"/>
</dbReference>
<dbReference type="Gene3D" id="3.40.50.11660">
    <property type="entry name" value="Glycosyl transferase family 10, C-terminal domain"/>
    <property type="match status" value="1"/>
</dbReference>
<evidence type="ECO:0000256" key="3">
    <source>
        <dbReference type="SAM" id="MobiDB-lite"/>
    </source>
</evidence>
<dbReference type="SUPFAM" id="SSF53756">
    <property type="entry name" value="UDP-Glycosyltransferase/glycogen phosphorylase"/>
    <property type="match status" value="1"/>
</dbReference>
<dbReference type="InterPro" id="IPR038577">
    <property type="entry name" value="GT10-like_C_sf"/>
</dbReference>
<evidence type="ECO:0000256" key="1">
    <source>
        <dbReference type="ARBA" id="ARBA00004922"/>
    </source>
</evidence>
<name>A0AAW0KP81_QUESU</name>
<evidence type="ECO:0000256" key="2">
    <source>
        <dbReference type="SAM" id="Coils"/>
    </source>
</evidence>
<dbReference type="GO" id="GO:0008417">
    <property type="term" value="F:fucosyltransferase activity"/>
    <property type="evidence" value="ECO:0007669"/>
    <property type="project" value="InterPro"/>
</dbReference>
<sequence length="414" mass="45914">MGVLSNLRGLRGSSTTTQESLPITDGVSSVAKKKWSNLMPLVVALVVVAEIAFLGRLDMAKNAALVDSWADLFYRSPPQEDLLDSWGVNNSISESESCEDWLEKEDAVVYSRDFEKEPVFVSGAEKEWNSCSVGCQFGFNPSRAPDAAFGLPQQAGTASVLRSMESAQYYSENNLDQARRRGYNVIMTTSLSSDVPVGYFSWAEYDIMAPVQPKTENALAAAFISNCGARNFRLQALEGLEKANIKIDSYGGCHRNRDGRGSSENNVLQIDLEEAKGQEIAKLQNALHEMQGQLDEAHAAIIHEKEAAKLAIEEAPPVIKEVPVVDNTKLELLRNHNEQLEGEIGELKKKIEEFEEKYSEAEKESKTRLKEAEEAQLKAILELNLSNLESENQVLRQQALVASPKEDISEELRM</sequence>